<dbReference type="Proteomes" id="UP000887578">
    <property type="component" value="Unplaced"/>
</dbReference>
<accession>A0A914PS69</accession>
<proteinExistence type="predicted"/>
<keyword evidence="2" id="KW-1185">Reference proteome</keyword>
<reference evidence="3" key="1">
    <citation type="submission" date="2022-11" db="UniProtKB">
        <authorList>
            <consortium name="WormBaseParasite"/>
        </authorList>
    </citation>
    <scope>IDENTIFICATION</scope>
</reference>
<sequence>MDIKPPPSIPRAIGANMEGPTRREDISDKRIAHLFDEKQTRFGGNRKCSRLNDDLYGKAIVAAPDADVYDNNDHKDKPATQPKGSKVVKGYGDYAFADSKGGGSRIVDLPQQSERDIYCKADKYGLAGSPKVVEYPKQHGGDIVRGAQVDKNKAYDIPKVGHTQQKGTDAIKAKQGYGGYSGYGQFEDRRKEYTEEKRVPREDKQVERYVQNSFAEDREDVERHTVTVFDTDAGVGYGFVGMVSDVELDEPS</sequence>
<protein>
    <submittedName>
        <fullName evidence="3">Uncharacterized protein</fullName>
    </submittedName>
</protein>
<evidence type="ECO:0000313" key="2">
    <source>
        <dbReference type="Proteomes" id="UP000887578"/>
    </source>
</evidence>
<organism evidence="2 3">
    <name type="scientific">Panagrolaimus davidi</name>
    <dbReference type="NCBI Taxonomy" id="227884"/>
    <lineage>
        <taxon>Eukaryota</taxon>
        <taxon>Metazoa</taxon>
        <taxon>Ecdysozoa</taxon>
        <taxon>Nematoda</taxon>
        <taxon>Chromadorea</taxon>
        <taxon>Rhabditida</taxon>
        <taxon>Tylenchina</taxon>
        <taxon>Panagrolaimomorpha</taxon>
        <taxon>Panagrolaimoidea</taxon>
        <taxon>Panagrolaimidae</taxon>
        <taxon>Panagrolaimus</taxon>
    </lineage>
</organism>
<name>A0A914PS69_9BILA</name>
<feature type="region of interest" description="Disordered" evidence="1">
    <location>
        <begin position="1"/>
        <end position="25"/>
    </location>
</feature>
<dbReference type="AlphaFoldDB" id="A0A914PS69"/>
<evidence type="ECO:0000313" key="3">
    <source>
        <dbReference type="WBParaSite" id="PDA_v2.g17686.t1"/>
    </source>
</evidence>
<evidence type="ECO:0000256" key="1">
    <source>
        <dbReference type="SAM" id="MobiDB-lite"/>
    </source>
</evidence>
<dbReference type="WBParaSite" id="PDA_v2.g17686.t1">
    <property type="protein sequence ID" value="PDA_v2.g17686.t1"/>
    <property type="gene ID" value="PDA_v2.g17686"/>
</dbReference>